<sequence>MSLVTSIHTAATARQKIDEEILRLESRIFILKCSRNDLSPIVRLHSEILQEIFVLASQSSKSGRIGKTALFISWICHSWRELALQTTELWSHIDFYHPAWIETALARTR</sequence>
<gene>
    <name evidence="1" type="ORF">BDN72DRAFT_770620</name>
</gene>
<dbReference type="EMBL" id="ML208374">
    <property type="protein sequence ID" value="TFK67506.1"/>
    <property type="molecule type" value="Genomic_DNA"/>
</dbReference>
<keyword evidence="2" id="KW-1185">Reference proteome</keyword>
<evidence type="ECO:0000313" key="2">
    <source>
        <dbReference type="Proteomes" id="UP000308600"/>
    </source>
</evidence>
<reference evidence="1 2" key="1">
    <citation type="journal article" date="2019" name="Nat. Ecol. Evol.">
        <title>Megaphylogeny resolves global patterns of mushroom evolution.</title>
        <authorList>
            <person name="Varga T."/>
            <person name="Krizsan K."/>
            <person name="Foldi C."/>
            <person name="Dima B."/>
            <person name="Sanchez-Garcia M."/>
            <person name="Sanchez-Ramirez S."/>
            <person name="Szollosi G.J."/>
            <person name="Szarkandi J.G."/>
            <person name="Papp V."/>
            <person name="Albert L."/>
            <person name="Andreopoulos W."/>
            <person name="Angelini C."/>
            <person name="Antonin V."/>
            <person name="Barry K.W."/>
            <person name="Bougher N.L."/>
            <person name="Buchanan P."/>
            <person name="Buyck B."/>
            <person name="Bense V."/>
            <person name="Catcheside P."/>
            <person name="Chovatia M."/>
            <person name="Cooper J."/>
            <person name="Damon W."/>
            <person name="Desjardin D."/>
            <person name="Finy P."/>
            <person name="Geml J."/>
            <person name="Haridas S."/>
            <person name="Hughes K."/>
            <person name="Justo A."/>
            <person name="Karasinski D."/>
            <person name="Kautmanova I."/>
            <person name="Kiss B."/>
            <person name="Kocsube S."/>
            <person name="Kotiranta H."/>
            <person name="LaButti K.M."/>
            <person name="Lechner B.E."/>
            <person name="Liimatainen K."/>
            <person name="Lipzen A."/>
            <person name="Lukacs Z."/>
            <person name="Mihaltcheva S."/>
            <person name="Morgado L.N."/>
            <person name="Niskanen T."/>
            <person name="Noordeloos M.E."/>
            <person name="Ohm R.A."/>
            <person name="Ortiz-Santana B."/>
            <person name="Ovrebo C."/>
            <person name="Racz N."/>
            <person name="Riley R."/>
            <person name="Savchenko A."/>
            <person name="Shiryaev A."/>
            <person name="Soop K."/>
            <person name="Spirin V."/>
            <person name="Szebenyi C."/>
            <person name="Tomsovsky M."/>
            <person name="Tulloss R.E."/>
            <person name="Uehling J."/>
            <person name="Grigoriev I.V."/>
            <person name="Vagvolgyi C."/>
            <person name="Papp T."/>
            <person name="Martin F.M."/>
            <person name="Miettinen O."/>
            <person name="Hibbett D.S."/>
            <person name="Nagy L.G."/>
        </authorList>
    </citation>
    <scope>NUCLEOTIDE SEQUENCE [LARGE SCALE GENOMIC DNA]</scope>
    <source>
        <strain evidence="1 2">NL-1719</strain>
    </source>
</reference>
<accession>A0ACD3AP51</accession>
<name>A0ACD3AP51_9AGAR</name>
<proteinExistence type="predicted"/>
<organism evidence="1 2">
    <name type="scientific">Pluteus cervinus</name>
    <dbReference type="NCBI Taxonomy" id="181527"/>
    <lineage>
        <taxon>Eukaryota</taxon>
        <taxon>Fungi</taxon>
        <taxon>Dikarya</taxon>
        <taxon>Basidiomycota</taxon>
        <taxon>Agaricomycotina</taxon>
        <taxon>Agaricomycetes</taxon>
        <taxon>Agaricomycetidae</taxon>
        <taxon>Agaricales</taxon>
        <taxon>Pluteineae</taxon>
        <taxon>Pluteaceae</taxon>
        <taxon>Pluteus</taxon>
    </lineage>
</organism>
<evidence type="ECO:0000313" key="1">
    <source>
        <dbReference type="EMBL" id="TFK67506.1"/>
    </source>
</evidence>
<feature type="non-terminal residue" evidence="1">
    <location>
        <position position="109"/>
    </location>
</feature>
<protein>
    <submittedName>
        <fullName evidence="1">Uncharacterized protein</fullName>
    </submittedName>
</protein>
<dbReference type="Proteomes" id="UP000308600">
    <property type="component" value="Unassembled WGS sequence"/>
</dbReference>